<feature type="transmembrane region" description="Helical" evidence="1">
    <location>
        <begin position="76"/>
        <end position="99"/>
    </location>
</feature>
<feature type="transmembrane region" description="Helical" evidence="1">
    <location>
        <begin position="31"/>
        <end position="56"/>
    </location>
</feature>
<protein>
    <submittedName>
        <fullName evidence="2">Uncharacterized protein</fullName>
    </submittedName>
</protein>
<name>A0A0J8GWM7_9ALTE</name>
<sequence>MNWVRRQLLYVYYFEAKRWIKRGKPDTTFSFFKLTGFLGMWLIDINIIVVAASNSFRVTFQQWNNIVVASTYKGGMTVPAAVVCLISVIIMFCILKVGVKYEDIPNLTRDLKWLEKNGRLKIDIAYFLNIVLLFTLMATLV</sequence>
<evidence type="ECO:0000313" key="3">
    <source>
        <dbReference type="Proteomes" id="UP000037600"/>
    </source>
</evidence>
<dbReference type="RefSeq" id="WP_048692604.1">
    <property type="nucleotide sequence ID" value="NZ_KQ130491.1"/>
</dbReference>
<keyword evidence="1" id="KW-0812">Transmembrane</keyword>
<organism evidence="2 3">
    <name type="scientific">Catenovulum maritimum</name>
    <dbReference type="NCBI Taxonomy" id="1513271"/>
    <lineage>
        <taxon>Bacteria</taxon>
        <taxon>Pseudomonadati</taxon>
        <taxon>Pseudomonadota</taxon>
        <taxon>Gammaproteobacteria</taxon>
        <taxon>Alteromonadales</taxon>
        <taxon>Alteromonadaceae</taxon>
        <taxon>Catenovulum</taxon>
    </lineage>
</organism>
<dbReference type="Proteomes" id="UP000037600">
    <property type="component" value="Unassembled WGS sequence"/>
</dbReference>
<dbReference type="AlphaFoldDB" id="A0A0J8GWM7"/>
<evidence type="ECO:0000313" key="2">
    <source>
        <dbReference type="EMBL" id="KMT65078.1"/>
    </source>
</evidence>
<gene>
    <name evidence="2" type="ORF">XM47_11475</name>
</gene>
<keyword evidence="3" id="KW-1185">Reference proteome</keyword>
<feature type="transmembrane region" description="Helical" evidence="1">
    <location>
        <begin position="120"/>
        <end position="140"/>
    </location>
</feature>
<evidence type="ECO:0000256" key="1">
    <source>
        <dbReference type="SAM" id="Phobius"/>
    </source>
</evidence>
<dbReference type="EMBL" id="LAZL01000016">
    <property type="protein sequence ID" value="KMT65078.1"/>
    <property type="molecule type" value="Genomic_DNA"/>
</dbReference>
<reference evidence="2 3" key="1">
    <citation type="submission" date="2015-04" db="EMBL/GenBank/DDBJ databases">
        <title>Draft Genome Sequence of the Novel Agar-Digesting Marine Bacterium Q1.</title>
        <authorList>
            <person name="Li Y."/>
            <person name="Li D."/>
            <person name="Chen G."/>
            <person name="Du Z."/>
        </authorList>
    </citation>
    <scope>NUCLEOTIDE SEQUENCE [LARGE SCALE GENOMIC DNA]</scope>
    <source>
        <strain evidence="2 3">Q1</strain>
    </source>
</reference>
<accession>A0A0J8GWM7</accession>
<proteinExistence type="predicted"/>
<comment type="caution">
    <text evidence="2">The sequence shown here is derived from an EMBL/GenBank/DDBJ whole genome shotgun (WGS) entry which is preliminary data.</text>
</comment>
<keyword evidence="1" id="KW-1133">Transmembrane helix</keyword>
<keyword evidence="1" id="KW-0472">Membrane</keyword>